<keyword evidence="5" id="KW-0902">Two-component regulatory system</keyword>
<dbReference type="InterPro" id="IPR036890">
    <property type="entry name" value="HATPase_C_sf"/>
</dbReference>
<dbReference type="InterPro" id="IPR003594">
    <property type="entry name" value="HATPase_dom"/>
</dbReference>
<dbReference type="PANTHER" id="PTHR24421:SF10">
    <property type="entry name" value="NITRATE_NITRITE SENSOR PROTEIN NARQ"/>
    <property type="match status" value="1"/>
</dbReference>
<dbReference type="PANTHER" id="PTHR24421">
    <property type="entry name" value="NITRATE/NITRITE SENSOR PROTEIN NARX-RELATED"/>
    <property type="match status" value="1"/>
</dbReference>
<keyword evidence="9" id="KW-1185">Reference proteome</keyword>
<evidence type="ECO:0000313" key="9">
    <source>
        <dbReference type="Proteomes" id="UP000548476"/>
    </source>
</evidence>
<evidence type="ECO:0000256" key="4">
    <source>
        <dbReference type="ARBA" id="ARBA00022777"/>
    </source>
</evidence>
<comment type="catalytic activity">
    <reaction evidence="1">
        <text>ATP + protein L-histidine = ADP + protein N-phospho-L-histidine.</text>
        <dbReference type="EC" id="2.7.13.3"/>
    </reaction>
</comment>
<keyword evidence="6" id="KW-0812">Transmembrane</keyword>
<gene>
    <name evidence="8" type="ORF">HNR73_007446</name>
</gene>
<keyword evidence="6" id="KW-0472">Membrane</keyword>
<proteinExistence type="predicted"/>
<dbReference type="GO" id="GO:0004673">
    <property type="term" value="F:protein histidine kinase activity"/>
    <property type="evidence" value="ECO:0007669"/>
    <property type="project" value="UniProtKB-EC"/>
</dbReference>
<dbReference type="Proteomes" id="UP000548476">
    <property type="component" value="Unassembled WGS sequence"/>
</dbReference>
<keyword evidence="3" id="KW-0808">Transferase</keyword>
<evidence type="ECO:0000259" key="7">
    <source>
        <dbReference type="Pfam" id="PF02518"/>
    </source>
</evidence>
<evidence type="ECO:0000256" key="5">
    <source>
        <dbReference type="ARBA" id="ARBA00023012"/>
    </source>
</evidence>
<sequence length="372" mass="38795">MASNAAHGAVEARFLSSARQLVGLLRGAALLLISVFGVLAVPAGSLHIGLGLLGLMAAGAAVDVWSGLTGRAASLTLILAVARVAAVCATQDHTGGAPSLWALNVLTTTAITLQWEWPPTVTAPVVAALFAVDVTAIGIAEAGSVGPRLLLECVLARLAFVLLRRSSRRMDVLRERRTALARAEALSLARHRQDREYLALLHDTASATFLLTATHGDQAAPGQIADAARRDLAVLTGATGTATTQDSPVDITAALRAVVERAPITVETHWTQGPPLPASVALALVRAVREAMANVARHAGVRSAELRVEHARRRVTVTIVDKGRGFDPDDVAPSRRGIRGSIVERMTGVGGTATVTSLPTAGTIVRLEWTGE</sequence>
<dbReference type="Gene3D" id="3.30.565.10">
    <property type="entry name" value="Histidine kinase-like ATPase, C-terminal domain"/>
    <property type="match status" value="1"/>
</dbReference>
<dbReference type="AlphaFoldDB" id="A0A841G4A5"/>
<keyword evidence="6" id="KW-1133">Transmembrane helix</keyword>
<dbReference type="RefSeq" id="WP_184792636.1">
    <property type="nucleotide sequence ID" value="NZ_BONT01000089.1"/>
</dbReference>
<accession>A0A841G4A5</accession>
<evidence type="ECO:0000256" key="1">
    <source>
        <dbReference type="ARBA" id="ARBA00000085"/>
    </source>
</evidence>
<keyword evidence="4 8" id="KW-0418">Kinase</keyword>
<protein>
    <recommendedName>
        <fullName evidence="2">histidine kinase</fullName>
        <ecNumber evidence="2">2.7.13.3</ecNumber>
    </recommendedName>
</protein>
<evidence type="ECO:0000256" key="6">
    <source>
        <dbReference type="SAM" id="Phobius"/>
    </source>
</evidence>
<dbReference type="Pfam" id="PF02518">
    <property type="entry name" value="HATPase_c"/>
    <property type="match status" value="1"/>
</dbReference>
<reference evidence="8 9" key="1">
    <citation type="submission" date="2020-08" db="EMBL/GenBank/DDBJ databases">
        <title>Genomic Encyclopedia of Type Strains, Phase IV (KMG-IV): sequencing the most valuable type-strain genomes for metagenomic binning, comparative biology and taxonomic classification.</title>
        <authorList>
            <person name="Goeker M."/>
        </authorList>
    </citation>
    <scope>NUCLEOTIDE SEQUENCE [LARGE SCALE GENOMIC DNA]</scope>
    <source>
        <strain evidence="8 9">YIM 65646</strain>
    </source>
</reference>
<feature type="domain" description="Histidine kinase/HSP90-like ATPase" evidence="7">
    <location>
        <begin position="282"/>
        <end position="368"/>
    </location>
</feature>
<dbReference type="SUPFAM" id="SSF55874">
    <property type="entry name" value="ATPase domain of HSP90 chaperone/DNA topoisomerase II/histidine kinase"/>
    <property type="match status" value="1"/>
</dbReference>
<comment type="caution">
    <text evidence="8">The sequence shown here is derived from an EMBL/GenBank/DDBJ whole genome shotgun (WGS) entry which is preliminary data.</text>
</comment>
<dbReference type="EMBL" id="JACHGT010000023">
    <property type="protein sequence ID" value="MBB6039549.1"/>
    <property type="molecule type" value="Genomic_DNA"/>
</dbReference>
<name>A0A841G4A5_9ACTN</name>
<dbReference type="EC" id="2.7.13.3" evidence="2"/>
<evidence type="ECO:0000256" key="3">
    <source>
        <dbReference type="ARBA" id="ARBA00022679"/>
    </source>
</evidence>
<evidence type="ECO:0000313" key="8">
    <source>
        <dbReference type="EMBL" id="MBB6039549.1"/>
    </source>
</evidence>
<dbReference type="CDD" id="cd16917">
    <property type="entry name" value="HATPase_UhpB-NarQ-NarX-like"/>
    <property type="match status" value="1"/>
</dbReference>
<organism evidence="8 9">
    <name type="scientific">Phytomonospora endophytica</name>
    <dbReference type="NCBI Taxonomy" id="714109"/>
    <lineage>
        <taxon>Bacteria</taxon>
        <taxon>Bacillati</taxon>
        <taxon>Actinomycetota</taxon>
        <taxon>Actinomycetes</taxon>
        <taxon>Micromonosporales</taxon>
        <taxon>Micromonosporaceae</taxon>
        <taxon>Phytomonospora</taxon>
    </lineage>
</organism>
<dbReference type="GO" id="GO:0000160">
    <property type="term" value="P:phosphorelay signal transduction system"/>
    <property type="evidence" value="ECO:0007669"/>
    <property type="project" value="UniProtKB-KW"/>
</dbReference>
<dbReference type="InterPro" id="IPR050482">
    <property type="entry name" value="Sensor_HK_TwoCompSys"/>
</dbReference>
<feature type="transmembrane region" description="Helical" evidence="6">
    <location>
        <begin position="21"/>
        <end position="40"/>
    </location>
</feature>
<evidence type="ECO:0000256" key="2">
    <source>
        <dbReference type="ARBA" id="ARBA00012438"/>
    </source>
</evidence>